<evidence type="ECO:0000256" key="5">
    <source>
        <dbReference type="PROSITE-ProRule" id="PRU00207"/>
    </source>
</evidence>
<keyword evidence="4 5" id="KW-0862">Zinc</keyword>
<dbReference type="PANTHER" id="PTHR15933">
    <property type="entry name" value="PROTEIN CBG16327"/>
    <property type="match status" value="1"/>
</dbReference>
<evidence type="ECO:0000256" key="4">
    <source>
        <dbReference type="ARBA" id="ARBA00022833"/>
    </source>
</evidence>
<evidence type="ECO:0000313" key="11">
    <source>
        <dbReference type="Proteomes" id="UP001152320"/>
    </source>
</evidence>
<proteinExistence type="predicted"/>
<dbReference type="Gene3D" id="3.30.40.10">
    <property type="entry name" value="Zinc/RING finger domain, C3HC4 (zinc finger)"/>
    <property type="match status" value="1"/>
</dbReference>
<accession>A0A9Q1CS00</accession>
<dbReference type="InterPro" id="IPR001810">
    <property type="entry name" value="F-box_dom"/>
</dbReference>
<feature type="domain" description="F-box" evidence="9">
    <location>
        <begin position="545"/>
        <end position="599"/>
    </location>
</feature>
<dbReference type="EMBL" id="JAIZAY010000001">
    <property type="protein sequence ID" value="KAJ8049793.1"/>
    <property type="molecule type" value="Genomic_DNA"/>
</dbReference>
<feature type="domain" description="TRAF-type" evidence="8">
    <location>
        <begin position="55"/>
        <end position="97"/>
    </location>
</feature>
<feature type="compositionally biased region" description="Basic and acidic residues" evidence="7">
    <location>
        <begin position="287"/>
        <end position="300"/>
    </location>
</feature>
<evidence type="ECO:0000313" key="10">
    <source>
        <dbReference type="EMBL" id="KAJ8049793.1"/>
    </source>
</evidence>
<dbReference type="CDD" id="cd22101">
    <property type="entry name" value="F-box_FBXO30-like"/>
    <property type="match status" value="1"/>
</dbReference>
<dbReference type="GO" id="GO:0061630">
    <property type="term" value="F:ubiquitin protein ligase activity"/>
    <property type="evidence" value="ECO:0007669"/>
    <property type="project" value="InterPro"/>
</dbReference>
<dbReference type="SUPFAM" id="SSF81383">
    <property type="entry name" value="F-box domain"/>
    <property type="match status" value="1"/>
</dbReference>
<keyword evidence="6" id="KW-0175">Coiled coil</keyword>
<keyword evidence="1 5" id="KW-0479">Metal-binding</keyword>
<evidence type="ECO:0000256" key="2">
    <source>
        <dbReference type="ARBA" id="ARBA00022771"/>
    </source>
</evidence>
<dbReference type="Proteomes" id="UP001152320">
    <property type="component" value="Chromosome 1"/>
</dbReference>
<comment type="caution">
    <text evidence="10">The sequence shown here is derived from an EMBL/GenBank/DDBJ whole genome shotgun (WGS) entry which is preliminary data.</text>
</comment>
<keyword evidence="2 5" id="KW-0863">Zinc-finger</keyword>
<evidence type="ECO:0000259" key="9">
    <source>
        <dbReference type="PROSITE" id="PS50181"/>
    </source>
</evidence>
<dbReference type="OrthoDB" id="5918172at2759"/>
<feature type="coiled-coil region" evidence="6">
    <location>
        <begin position="172"/>
        <end position="199"/>
    </location>
</feature>
<dbReference type="Pfam" id="PF15965">
    <property type="entry name" value="zf-TRAF_2"/>
    <property type="match status" value="1"/>
</dbReference>
<dbReference type="PANTHER" id="PTHR15933:SF20">
    <property type="entry name" value="F-BOX DOMAIN-CONTAINING PROTEIN"/>
    <property type="match status" value="1"/>
</dbReference>
<evidence type="ECO:0000256" key="7">
    <source>
        <dbReference type="SAM" id="MobiDB-lite"/>
    </source>
</evidence>
<dbReference type="Gene3D" id="1.20.1280.50">
    <property type="match status" value="1"/>
</dbReference>
<dbReference type="SUPFAM" id="SSF49599">
    <property type="entry name" value="TRAF domain-like"/>
    <property type="match status" value="1"/>
</dbReference>
<evidence type="ECO:0000256" key="6">
    <source>
        <dbReference type="SAM" id="Coils"/>
    </source>
</evidence>
<keyword evidence="11" id="KW-1185">Reference proteome</keyword>
<dbReference type="PROSITE" id="PS50145">
    <property type="entry name" value="ZF_TRAF"/>
    <property type="match status" value="1"/>
</dbReference>
<dbReference type="Gene3D" id="3.30.40.150">
    <property type="entry name" value="TRAF-like zinc-finger, N-terminal subdomain"/>
    <property type="match status" value="1"/>
</dbReference>
<dbReference type="InterPro" id="IPR001293">
    <property type="entry name" value="Znf_TRAF"/>
</dbReference>
<feature type="compositionally biased region" description="Polar residues" evidence="7">
    <location>
        <begin position="334"/>
        <end position="343"/>
    </location>
</feature>
<evidence type="ECO:0000256" key="1">
    <source>
        <dbReference type="ARBA" id="ARBA00022723"/>
    </source>
</evidence>
<protein>
    <submittedName>
        <fullName evidence="10">F-box only protein 30</fullName>
    </submittedName>
</protein>
<feature type="compositionally biased region" description="Acidic residues" evidence="7">
    <location>
        <begin position="274"/>
        <end position="286"/>
    </location>
</feature>
<evidence type="ECO:0000256" key="3">
    <source>
        <dbReference type="ARBA" id="ARBA00022786"/>
    </source>
</evidence>
<keyword evidence="3" id="KW-0833">Ubl conjugation pathway</keyword>
<feature type="region of interest" description="Disordered" evidence="7">
    <location>
        <begin position="268"/>
        <end position="344"/>
    </location>
</feature>
<gene>
    <name evidence="10" type="ORF">HOLleu_02695</name>
</gene>
<dbReference type="InterPro" id="IPR036047">
    <property type="entry name" value="F-box-like_dom_sf"/>
</dbReference>
<dbReference type="Pfam" id="PF15966">
    <property type="entry name" value="F-box_4"/>
    <property type="match status" value="1"/>
</dbReference>
<feature type="compositionally biased region" description="Basic and acidic residues" evidence="7">
    <location>
        <begin position="484"/>
        <end position="500"/>
    </location>
</feature>
<dbReference type="InterPro" id="IPR043013">
    <property type="entry name" value="Znf_TRAF_N"/>
</dbReference>
<dbReference type="PROSITE" id="PS50181">
    <property type="entry name" value="FBOX"/>
    <property type="match status" value="1"/>
</dbReference>
<reference evidence="10" key="1">
    <citation type="submission" date="2021-10" db="EMBL/GenBank/DDBJ databases">
        <title>Tropical sea cucumber genome reveals ecological adaptation and Cuvierian tubules defense mechanism.</title>
        <authorList>
            <person name="Chen T."/>
        </authorList>
    </citation>
    <scope>NUCLEOTIDE SEQUENCE</scope>
    <source>
        <strain evidence="10">Nanhai2018</strain>
        <tissue evidence="10">Muscle</tissue>
    </source>
</reference>
<organism evidence="10 11">
    <name type="scientific">Holothuria leucospilota</name>
    <name type="common">Black long sea cucumber</name>
    <name type="synonym">Mertensiothuria leucospilota</name>
    <dbReference type="NCBI Taxonomy" id="206669"/>
    <lineage>
        <taxon>Eukaryota</taxon>
        <taxon>Metazoa</taxon>
        <taxon>Echinodermata</taxon>
        <taxon>Eleutherozoa</taxon>
        <taxon>Echinozoa</taxon>
        <taxon>Holothuroidea</taxon>
        <taxon>Aspidochirotacea</taxon>
        <taxon>Aspidochirotida</taxon>
        <taxon>Holothuriidae</taxon>
        <taxon>Holothuria</taxon>
    </lineage>
</organism>
<feature type="compositionally biased region" description="Basic and acidic residues" evidence="7">
    <location>
        <begin position="318"/>
        <end position="333"/>
    </location>
</feature>
<sequence length="673" mass="76700">MENIMDDVVDLAHAHCNNCFNLHCTFTDDPVVTCEVVQCEQLCGARYHQCKQTEHKQLCPLQRVPCINAVYGCTASLVRSALSSHLTVCPASVIHCTMEWNRWPVYSSERQSHQPTQILSHTDTDQLDIALALRDQRMLTKSMRASRKTRQILTNSVNRKHPAVPLDKQLTNLENVDEIKELEHLLQTMQEEKSEEERRRSRSYPGLRDSICSELIKRKYSYGYEDQHEPNGASGYDPPYYPPEVYDAYPYIHCSHCDRRKERLERILGSQDSADTDEEEKDEAMDDDRPEREQHGATRRKEWHHNGCSNHVSGCEKGTSEDGSKQSIHDSPKSQHSSGSSDVELQPPALFVTSSTTGDLSAAPSRGYAKLLVIQPQNGLASFGKNGHSLGLDLSMESITRYQAKPDSMYTFLCAQEFRRDEFANHFKNVHSDIHGGLNGWLEQRCPLAPYGCTYSQRRLYPGMHGAKIVHSQKLESFGIQMEHSSKSADRHRQERREDGAIANWVSSSPRRDGDQVFQDARNGEDTQEMDADQVNGQSDTPTGRDHLSSLPFELLQYLFRFLDSFSLCNSAMVSKLLRQICSSLLEERGMVVLLWEKQDKGWQVSYKAWLYSTAFSPVHSWGFENYAPIGQHLKTCPYNVRSDYPDKVQVMGKEAAIRKKKLTKKEPTVNEI</sequence>
<dbReference type="InterPro" id="IPR013083">
    <property type="entry name" value="Znf_RING/FYVE/PHD"/>
</dbReference>
<dbReference type="GO" id="GO:0008270">
    <property type="term" value="F:zinc ion binding"/>
    <property type="evidence" value="ECO:0007669"/>
    <property type="project" value="UniProtKB-KW"/>
</dbReference>
<dbReference type="InterPro" id="IPR031890">
    <property type="entry name" value="Fbxo30/Fbxo40"/>
</dbReference>
<name>A0A9Q1CS00_HOLLE</name>
<feature type="region of interest" description="Disordered" evidence="7">
    <location>
        <begin position="482"/>
        <end position="546"/>
    </location>
</feature>
<evidence type="ECO:0000259" key="8">
    <source>
        <dbReference type="PROSITE" id="PS50145"/>
    </source>
</evidence>
<dbReference type="AlphaFoldDB" id="A0A9Q1CS00"/>
<feature type="zinc finger region" description="TRAF-type" evidence="5">
    <location>
        <begin position="55"/>
        <end position="97"/>
    </location>
</feature>